<dbReference type="Pfam" id="PF02683">
    <property type="entry name" value="DsbD_TM"/>
    <property type="match status" value="1"/>
</dbReference>
<evidence type="ECO:0000259" key="8">
    <source>
        <dbReference type="Pfam" id="PF02683"/>
    </source>
</evidence>
<accession>A0A058ZMB0</accession>
<dbReference type="STRING" id="1461693.ATO10_08267"/>
<dbReference type="RefSeq" id="WP_337588301.1">
    <property type="nucleotide sequence ID" value="NZ_AQQY01000004.1"/>
</dbReference>
<feature type="transmembrane region" description="Helical" evidence="7">
    <location>
        <begin position="135"/>
        <end position="160"/>
    </location>
</feature>
<sequence>MFDDSPAALRQGGVMDLVLGYLAGLLTLINPCVLPVLPIVLATAVQAHKLGPVAVAAGMSLSFVALGMFVTVAGYALGLDETMIANGGAVLMIGFGLVLLVPRFSAGFATATAGMSAQADGQLDQVDRSGLRGQFLGGLLLGAVWSPCIGPTLGGAISLASQGESLLFAGAIMASFSLGVSTIILALGYGARAAIMRRQAMMRSLANKARPAMGVVFVAVGLMILFKVHYMLEAWAVQNLPAWLIDFSVSI</sequence>
<comment type="subcellular location">
    <subcellularLocation>
        <location evidence="1">Membrane</location>
        <topology evidence="1">Multi-pass membrane protein</topology>
    </subcellularLocation>
</comment>
<dbReference type="Proteomes" id="UP000024836">
    <property type="component" value="Unassembled WGS sequence"/>
</dbReference>
<evidence type="ECO:0000256" key="1">
    <source>
        <dbReference type="ARBA" id="ARBA00004141"/>
    </source>
</evidence>
<name>A0A058ZMB0_9RHOB</name>
<keyword evidence="10" id="KW-1185">Reference proteome</keyword>
<keyword evidence="5 7" id="KW-1133">Transmembrane helix</keyword>
<feature type="domain" description="Cytochrome C biogenesis protein transmembrane" evidence="8">
    <location>
        <begin position="19"/>
        <end position="227"/>
    </location>
</feature>
<keyword evidence="3 7" id="KW-0812">Transmembrane</keyword>
<comment type="similarity">
    <text evidence="2">Belongs to the DsbD family.</text>
</comment>
<organism evidence="9 10">
    <name type="scientific">Actibacterium atlanticum</name>
    <dbReference type="NCBI Taxonomy" id="1461693"/>
    <lineage>
        <taxon>Bacteria</taxon>
        <taxon>Pseudomonadati</taxon>
        <taxon>Pseudomonadota</taxon>
        <taxon>Alphaproteobacteria</taxon>
        <taxon>Rhodobacterales</taxon>
        <taxon>Roseobacteraceae</taxon>
        <taxon>Actibacterium</taxon>
    </lineage>
</organism>
<gene>
    <name evidence="9" type="ORF">ATO10_08267</name>
</gene>
<keyword evidence="4" id="KW-0201">Cytochrome c-type biogenesis</keyword>
<feature type="transmembrane region" description="Helical" evidence="7">
    <location>
        <begin position="212"/>
        <end position="232"/>
    </location>
</feature>
<dbReference type="PATRIC" id="fig|1461693.3.peg.1681"/>
<keyword evidence="6 7" id="KW-0472">Membrane</keyword>
<dbReference type="EMBL" id="AQQY01000004">
    <property type="protein sequence ID" value="KCV82370.1"/>
    <property type="molecule type" value="Genomic_DNA"/>
</dbReference>
<comment type="caution">
    <text evidence="9">The sequence shown here is derived from an EMBL/GenBank/DDBJ whole genome shotgun (WGS) entry which is preliminary data.</text>
</comment>
<evidence type="ECO:0000256" key="2">
    <source>
        <dbReference type="ARBA" id="ARBA00006143"/>
    </source>
</evidence>
<evidence type="ECO:0000256" key="7">
    <source>
        <dbReference type="SAM" id="Phobius"/>
    </source>
</evidence>
<dbReference type="InterPro" id="IPR051790">
    <property type="entry name" value="Cytochrome_c-biogenesis_DsbD"/>
</dbReference>
<dbReference type="InterPro" id="IPR003834">
    <property type="entry name" value="Cyt_c_assmbl_TM_dom"/>
</dbReference>
<reference evidence="9 10" key="1">
    <citation type="submission" date="2013-04" db="EMBL/GenBank/DDBJ databases">
        <title>Shimia sp. 22II-S11-Z10 Genome Sequencing.</title>
        <authorList>
            <person name="Lai Q."/>
            <person name="Li G."/>
            <person name="Shao Z."/>
        </authorList>
    </citation>
    <scope>NUCLEOTIDE SEQUENCE [LARGE SCALE GENOMIC DNA]</scope>
    <source>
        <strain evidence="10">22II-S11-Z10</strain>
    </source>
</reference>
<dbReference type="PANTHER" id="PTHR31272">
    <property type="entry name" value="CYTOCHROME C-TYPE BIOGENESIS PROTEIN HI_1454-RELATED"/>
    <property type="match status" value="1"/>
</dbReference>
<dbReference type="PANTHER" id="PTHR31272:SF9">
    <property type="entry name" value="BLL1027 PROTEIN"/>
    <property type="match status" value="1"/>
</dbReference>
<feature type="transmembrane region" description="Helical" evidence="7">
    <location>
        <begin position="83"/>
        <end position="101"/>
    </location>
</feature>
<dbReference type="eggNOG" id="COG0785">
    <property type="taxonomic scope" value="Bacteria"/>
</dbReference>
<dbReference type="GO" id="GO:0017004">
    <property type="term" value="P:cytochrome complex assembly"/>
    <property type="evidence" value="ECO:0007669"/>
    <property type="project" value="UniProtKB-KW"/>
</dbReference>
<feature type="transmembrane region" description="Helical" evidence="7">
    <location>
        <begin position="53"/>
        <end position="77"/>
    </location>
</feature>
<protein>
    <submittedName>
        <fullName evidence="9">Cytochrome c biogenesis protein</fullName>
    </submittedName>
</protein>
<feature type="transmembrane region" description="Helical" evidence="7">
    <location>
        <begin position="20"/>
        <end position="41"/>
    </location>
</feature>
<feature type="transmembrane region" description="Helical" evidence="7">
    <location>
        <begin position="166"/>
        <end position="191"/>
    </location>
</feature>
<dbReference type="GO" id="GO:0016020">
    <property type="term" value="C:membrane"/>
    <property type="evidence" value="ECO:0007669"/>
    <property type="project" value="UniProtKB-SubCell"/>
</dbReference>
<evidence type="ECO:0000313" key="9">
    <source>
        <dbReference type="EMBL" id="KCV82370.1"/>
    </source>
</evidence>
<evidence type="ECO:0000256" key="4">
    <source>
        <dbReference type="ARBA" id="ARBA00022748"/>
    </source>
</evidence>
<dbReference type="AlphaFoldDB" id="A0A058ZMB0"/>
<proteinExistence type="inferred from homology"/>
<evidence type="ECO:0000313" key="10">
    <source>
        <dbReference type="Proteomes" id="UP000024836"/>
    </source>
</evidence>
<evidence type="ECO:0000256" key="3">
    <source>
        <dbReference type="ARBA" id="ARBA00022692"/>
    </source>
</evidence>
<evidence type="ECO:0000256" key="6">
    <source>
        <dbReference type="ARBA" id="ARBA00023136"/>
    </source>
</evidence>
<evidence type="ECO:0000256" key="5">
    <source>
        <dbReference type="ARBA" id="ARBA00022989"/>
    </source>
</evidence>